<dbReference type="PANTHER" id="PTHR33737:SF2">
    <property type="entry name" value="OS12G0102700 PROTEIN"/>
    <property type="match status" value="1"/>
</dbReference>
<dbReference type="EMBL" id="JBBWWQ010000003">
    <property type="protein sequence ID" value="KAK8950670.1"/>
    <property type="molecule type" value="Genomic_DNA"/>
</dbReference>
<protein>
    <submittedName>
        <fullName evidence="2">Uncharacterized protein</fullName>
    </submittedName>
</protein>
<name>A0AAP0BUA2_9ASPA</name>
<feature type="region of interest" description="Disordered" evidence="1">
    <location>
        <begin position="1"/>
        <end position="20"/>
    </location>
</feature>
<organism evidence="2 3">
    <name type="scientific">Platanthera zijinensis</name>
    <dbReference type="NCBI Taxonomy" id="2320716"/>
    <lineage>
        <taxon>Eukaryota</taxon>
        <taxon>Viridiplantae</taxon>
        <taxon>Streptophyta</taxon>
        <taxon>Embryophyta</taxon>
        <taxon>Tracheophyta</taxon>
        <taxon>Spermatophyta</taxon>
        <taxon>Magnoliopsida</taxon>
        <taxon>Liliopsida</taxon>
        <taxon>Asparagales</taxon>
        <taxon>Orchidaceae</taxon>
        <taxon>Orchidoideae</taxon>
        <taxon>Orchideae</taxon>
        <taxon>Orchidinae</taxon>
        <taxon>Platanthera</taxon>
    </lineage>
</organism>
<feature type="region of interest" description="Disordered" evidence="1">
    <location>
        <begin position="126"/>
        <end position="158"/>
    </location>
</feature>
<evidence type="ECO:0000313" key="3">
    <source>
        <dbReference type="Proteomes" id="UP001418222"/>
    </source>
</evidence>
<dbReference type="AlphaFoldDB" id="A0AAP0BUA2"/>
<proteinExistence type="predicted"/>
<feature type="region of interest" description="Disordered" evidence="1">
    <location>
        <begin position="713"/>
        <end position="755"/>
    </location>
</feature>
<dbReference type="PANTHER" id="PTHR33737">
    <property type="entry name" value="OS05G0121800 PROTEIN"/>
    <property type="match status" value="1"/>
</dbReference>
<gene>
    <name evidence="2" type="ORF">KSP39_PZI004053</name>
</gene>
<comment type="caution">
    <text evidence="2">The sequence shown here is derived from an EMBL/GenBank/DDBJ whole genome shotgun (WGS) entry which is preliminary data.</text>
</comment>
<dbReference type="InterPro" id="IPR045882">
    <property type="entry name" value="GPT1/2"/>
</dbReference>
<evidence type="ECO:0000256" key="1">
    <source>
        <dbReference type="SAM" id="MobiDB-lite"/>
    </source>
</evidence>
<dbReference type="Proteomes" id="UP001418222">
    <property type="component" value="Unassembled WGS sequence"/>
</dbReference>
<sequence length="755" mass="83303">MEITNPSGPPNEYFPEGHFHSSSNVMGDENVYPGNGVELSAAKMNKSRRGGRLNLRKSLAWNPSFFTEEGVLDPSELSKITGSVTKPNSRLPSETNVESSWTVQFDEFSNRPPLNNLEGNLLSKLQSGSISRSREKKATKLSSISEASSRDRSQMSMALQKSSMKHMKNVAPKLDVPCSTLEKRKTKVMHNEKGASILRSNYCPSSSNRLRVGMNGSTHTTITPVVEKAHKFCVLPHAPSQAKLSTLRTPSQGRVEKSKITKSLFVEGPSLLKRKSCSSSSDKSPTRTNFHDSGRRISSFSQQTFYDSRRPSVQIEAKPSALRIPSPSLGFFQQKTVTSAHSSQLQKASQAAIITMTSLRKPYQFDLSKPSITKTDQQSKEARSRPTFLTVNGSNLTCTDSKAHTKNMEIEHIVTKGTSSSNVCRSSNCLPVTAKETITNCLSKVEKKNREVFLGKPLTGKTEKLPEEICSTSQISSNSLIEGCGVIGRVQCSYDSESTSLSIQYSTGTITSEMHLPQNLDESKSKKLYDCAPFMNGDLIMHKDSGDKADRVYVDTSKEKHSFDCSDCVSNLRSPCISSSEISGVHAELWKELSGEVDVQNNEEHLQKIISQVQQAIFTKTPTREECFNSSLDVQPILSGGCQPQDDLQLCELRNESCSVDGNVLMADKKITLDNLKQDALLLKHRLSYVPYSEEWLAAIEAFGEDILEVKTGTVNNSPPDKATPVPGPWSPVKRKSQDLGPFDCTKFSRNRVPS</sequence>
<accession>A0AAP0BUA2</accession>
<evidence type="ECO:0000313" key="2">
    <source>
        <dbReference type="EMBL" id="KAK8950670.1"/>
    </source>
</evidence>
<reference evidence="2 3" key="1">
    <citation type="journal article" date="2022" name="Nat. Plants">
        <title>Genomes of leafy and leafless Platanthera orchids illuminate the evolution of mycoheterotrophy.</title>
        <authorList>
            <person name="Li M.H."/>
            <person name="Liu K.W."/>
            <person name="Li Z."/>
            <person name="Lu H.C."/>
            <person name="Ye Q.L."/>
            <person name="Zhang D."/>
            <person name="Wang J.Y."/>
            <person name="Li Y.F."/>
            <person name="Zhong Z.M."/>
            <person name="Liu X."/>
            <person name="Yu X."/>
            <person name="Liu D.K."/>
            <person name="Tu X.D."/>
            <person name="Liu B."/>
            <person name="Hao Y."/>
            <person name="Liao X.Y."/>
            <person name="Jiang Y.T."/>
            <person name="Sun W.H."/>
            <person name="Chen J."/>
            <person name="Chen Y.Q."/>
            <person name="Ai Y."/>
            <person name="Zhai J.W."/>
            <person name="Wu S.S."/>
            <person name="Zhou Z."/>
            <person name="Hsiao Y.Y."/>
            <person name="Wu W.L."/>
            <person name="Chen Y.Y."/>
            <person name="Lin Y.F."/>
            <person name="Hsu J.L."/>
            <person name="Li C.Y."/>
            <person name="Wang Z.W."/>
            <person name="Zhao X."/>
            <person name="Zhong W.Y."/>
            <person name="Ma X.K."/>
            <person name="Ma L."/>
            <person name="Huang J."/>
            <person name="Chen G.Z."/>
            <person name="Huang M.Z."/>
            <person name="Huang L."/>
            <person name="Peng D.H."/>
            <person name="Luo Y.B."/>
            <person name="Zou S.Q."/>
            <person name="Chen S.P."/>
            <person name="Lan S."/>
            <person name="Tsai W.C."/>
            <person name="Van de Peer Y."/>
            <person name="Liu Z.J."/>
        </authorList>
    </citation>
    <scope>NUCLEOTIDE SEQUENCE [LARGE SCALE GENOMIC DNA]</scope>
    <source>
        <strain evidence="2">Lor287</strain>
    </source>
</reference>
<feature type="region of interest" description="Disordered" evidence="1">
    <location>
        <begin position="274"/>
        <end position="294"/>
    </location>
</feature>
<keyword evidence="3" id="KW-1185">Reference proteome</keyword>
<dbReference type="GO" id="GO:0008017">
    <property type="term" value="F:microtubule binding"/>
    <property type="evidence" value="ECO:0007669"/>
    <property type="project" value="InterPro"/>
</dbReference>